<gene>
    <name evidence="1" type="ORF">KYI10_08265</name>
</gene>
<reference evidence="1" key="1">
    <citation type="submission" date="2021-07" db="EMBL/GenBank/DDBJ databases">
        <title>Prevalence and characterization of methicillin-resistant Macrococcus spp. in food producing animals and meat in Switzerland in 2019.</title>
        <authorList>
            <person name="Keller J.E."/>
            <person name="Schwendener S."/>
            <person name="Neuenschwander J."/>
            <person name="Overesch G."/>
            <person name="Perreten V."/>
        </authorList>
    </citation>
    <scope>NUCLEOTIDE SEQUENCE</scope>
    <source>
        <strain evidence="1">19Msa1099</strain>
    </source>
</reference>
<proteinExistence type="predicted"/>
<dbReference type="EMBL" id="CP079955">
    <property type="protein sequence ID" value="QYA32374.1"/>
    <property type="molecule type" value="Genomic_DNA"/>
</dbReference>
<dbReference type="Pfam" id="PF11337">
    <property type="entry name" value="DUF3139"/>
    <property type="match status" value="1"/>
</dbReference>
<organism evidence="1">
    <name type="scientific">Macrococcus psychrotolerans</name>
    <dbReference type="NCBI Taxonomy" id="3039389"/>
    <lineage>
        <taxon>Bacteria</taxon>
        <taxon>Bacillati</taxon>
        <taxon>Bacillota</taxon>
        <taxon>Bacilli</taxon>
        <taxon>Bacillales</taxon>
        <taxon>Staphylococcaceae</taxon>
        <taxon>Macrococcus</taxon>
    </lineage>
</organism>
<dbReference type="AlphaFoldDB" id="A0AAT9P3N0"/>
<evidence type="ECO:0000313" key="1">
    <source>
        <dbReference type="EMBL" id="QYA32374.1"/>
    </source>
</evidence>
<name>A0AAT9P3N0_9STAP</name>
<dbReference type="InterPro" id="IPR021486">
    <property type="entry name" value="DUF3139"/>
</dbReference>
<sequence length="40" mass="4981">MKKREAIEEVKTRETHYDLKLNKFYEEIVFKDEPGLEYEM</sequence>
<accession>A0AAT9P3N0</accession>
<protein>
    <submittedName>
        <fullName evidence="1">DUF3139 domain-containing protein</fullName>
    </submittedName>
</protein>